<protein>
    <submittedName>
        <fullName evidence="1">Uncharacterized protein</fullName>
    </submittedName>
</protein>
<dbReference type="Proteomes" id="UP000318834">
    <property type="component" value="Unassembled WGS sequence"/>
</dbReference>
<accession>A0A537IQM3</accession>
<comment type="caution">
    <text evidence="1">The sequence shown here is derived from an EMBL/GenBank/DDBJ whole genome shotgun (WGS) entry which is preliminary data.</text>
</comment>
<dbReference type="EMBL" id="VBAP01000069">
    <property type="protein sequence ID" value="TMI73580.1"/>
    <property type="molecule type" value="Genomic_DNA"/>
</dbReference>
<organism evidence="1 2">
    <name type="scientific">Candidatus Segetimicrobium genomatis</name>
    <dbReference type="NCBI Taxonomy" id="2569760"/>
    <lineage>
        <taxon>Bacteria</taxon>
        <taxon>Bacillati</taxon>
        <taxon>Candidatus Sysuimicrobiota</taxon>
        <taxon>Candidatus Sysuimicrobiia</taxon>
        <taxon>Candidatus Sysuimicrobiales</taxon>
        <taxon>Candidatus Segetimicrobiaceae</taxon>
        <taxon>Candidatus Segetimicrobium</taxon>
    </lineage>
</organism>
<reference evidence="1 2" key="1">
    <citation type="journal article" date="2019" name="Nat. Microbiol.">
        <title>Mediterranean grassland soil C-N compound turnover is dependent on rainfall and depth, and is mediated by genomically divergent microorganisms.</title>
        <authorList>
            <person name="Diamond S."/>
            <person name="Andeer P.F."/>
            <person name="Li Z."/>
            <person name="Crits-Christoph A."/>
            <person name="Burstein D."/>
            <person name="Anantharaman K."/>
            <person name="Lane K.R."/>
            <person name="Thomas B.C."/>
            <person name="Pan C."/>
            <person name="Northen T.R."/>
            <person name="Banfield J.F."/>
        </authorList>
    </citation>
    <scope>NUCLEOTIDE SEQUENCE [LARGE SCALE GENOMIC DNA]</scope>
    <source>
        <strain evidence="1">NP_8</strain>
    </source>
</reference>
<proteinExistence type="predicted"/>
<dbReference type="AlphaFoldDB" id="A0A537IQM3"/>
<name>A0A537IQM3_9BACT</name>
<evidence type="ECO:0000313" key="1">
    <source>
        <dbReference type="EMBL" id="TMI73580.1"/>
    </source>
</evidence>
<sequence length="64" mass="7022">METQELLYVTCRSCSSQVPTGLPLTGAVYEIPLEQPHKLTCPNCGDVATYTKAQFHILAAPTKR</sequence>
<evidence type="ECO:0000313" key="2">
    <source>
        <dbReference type="Proteomes" id="UP000318834"/>
    </source>
</evidence>
<gene>
    <name evidence="1" type="ORF">E6H05_09485</name>
</gene>